<geneLocation type="chloroplast" evidence="2"/>
<dbReference type="EMBL" id="KU215903">
    <property type="protein sequence ID" value="AOG75887.1"/>
    <property type="molecule type" value="Genomic_DNA"/>
</dbReference>
<evidence type="ECO:0000313" key="2">
    <source>
        <dbReference type="EMBL" id="AOG75887.1"/>
    </source>
</evidence>
<feature type="transmembrane region" description="Helical" evidence="1">
    <location>
        <begin position="34"/>
        <end position="60"/>
    </location>
</feature>
<sequence length="67" mass="7938">MFVVPFPVSSKNTEKAFQVGFKIVDPDEFNNEDLYIYTINIYLYIYIVYIDPLQHLLILYKLNSGRT</sequence>
<keyword evidence="2" id="KW-0934">Plastid</keyword>
<proteinExistence type="predicted"/>
<keyword evidence="1" id="KW-1133">Transmembrane helix</keyword>
<organism evidence="2">
    <name type="scientific">Picea sitchensis</name>
    <name type="common">Sitka spruce</name>
    <name type="synonym">Pinus sitchensis</name>
    <dbReference type="NCBI Taxonomy" id="3332"/>
    <lineage>
        <taxon>Eukaryota</taxon>
        <taxon>Viridiplantae</taxon>
        <taxon>Streptophyta</taxon>
        <taxon>Embryophyta</taxon>
        <taxon>Tracheophyta</taxon>
        <taxon>Spermatophyta</taxon>
        <taxon>Pinopsida</taxon>
        <taxon>Pinidae</taxon>
        <taxon>Conifers I</taxon>
        <taxon>Pinales</taxon>
        <taxon>Pinaceae</taxon>
        <taxon>Picea</taxon>
    </lineage>
</organism>
<keyword evidence="1" id="KW-0812">Transmembrane</keyword>
<keyword evidence="1" id="KW-0472">Membrane</keyword>
<name>A0A1B3TQ83_PICSI</name>
<accession>A0A1B3TQ83</accession>
<protein>
    <submittedName>
        <fullName evidence="2">Uncharacterized protein</fullName>
    </submittedName>
</protein>
<gene>
    <name evidence="2" type="ORF">Q903CP_gene31</name>
</gene>
<dbReference type="AlphaFoldDB" id="A0A1B3TQ83"/>
<reference evidence="2" key="1">
    <citation type="submission" date="2016-08" db="EMBL/GenBank/DDBJ databases">
        <title>Complete chloroplast genome of Sitka spruce using 10X Genomics Gemcode-derived sequence reads.</title>
        <authorList>
            <person name="Coombe L."/>
            <person name="Warren R.L."/>
            <person name="Jackman S.D."/>
            <person name="Yang C."/>
            <person name="Vandervalk B.P."/>
            <person name="Moore R."/>
            <person name="Pleasance S."/>
            <person name="Coope R.J."/>
            <person name="Bohlmann J."/>
            <person name="Holt R.A."/>
            <person name="Jones S.J.M."/>
            <person name="Birol I."/>
            <person name="Coope R."/>
            <person name="Pleasance S."/>
        </authorList>
    </citation>
    <scope>NUCLEOTIDE SEQUENCE</scope>
    <source>
        <strain evidence="2">Q903</strain>
        <tissue evidence="2">Flushing needles</tissue>
    </source>
</reference>
<evidence type="ECO:0000256" key="1">
    <source>
        <dbReference type="SAM" id="Phobius"/>
    </source>
</evidence>
<keyword evidence="2" id="KW-0150">Chloroplast</keyword>